<evidence type="ECO:0000256" key="1">
    <source>
        <dbReference type="ARBA" id="ARBA00004141"/>
    </source>
</evidence>
<dbReference type="EMBL" id="VCGU01000003">
    <property type="protein sequence ID" value="TRY78938.1"/>
    <property type="molecule type" value="Genomic_DNA"/>
</dbReference>
<proteinExistence type="predicted"/>
<gene>
    <name evidence="8" type="ORF">TCAL_16728</name>
</gene>
<keyword evidence="9" id="KW-1185">Reference proteome</keyword>
<reference evidence="8 9" key="1">
    <citation type="journal article" date="2018" name="Nat. Ecol. Evol.">
        <title>Genomic signatures of mitonuclear coevolution across populations of Tigriopus californicus.</title>
        <authorList>
            <person name="Barreto F.S."/>
            <person name="Watson E.T."/>
            <person name="Lima T.G."/>
            <person name="Willett C.S."/>
            <person name="Edmands S."/>
            <person name="Li W."/>
            <person name="Burton R.S."/>
        </authorList>
    </citation>
    <scope>NUCLEOTIDE SEQUENCE [LARGE SCALE GENOMIC DNA]</scope>
    <source>
        <strain evidence="8 9">San Diego</strain>
    </source>
</reference>
<accession>A0A553PMM4</accession>
<feature type="transmembrane region" description="Helical" evidence="6">
    <location>
        <begin position="42"/>
        <end position="64"/>
    </location>
</feature>
<dbReference type="Proteomes" id="UP000318571">
    <property type="component" value="Chromosome 11"/>
</dbReference>
<evidence type="ECO:0000256" key="2">
    <source>
        <dbReference type="ARBA" id="ARBA00022692"/>
    </source>
</evidence>
<feature type="transmembrane region" description="Helical" evidence="6">
    <location>
        <begin position="85"/>
        <end position="109"/>
    </location>
</feature>
<evidence type="ECO:0000256" key="6">
    <source>
        <dbReference type="SAM" id="Phobius"/>
    </source>
</evidence>
<keyword evidence="2 6" id="KW-0812">Transmembrane</keyword>
<protein>
    <recommendedName>
        <fullName evidence="10">G-protein coupled receptors family 1 profile domain-containing protein</fullName>
    </recommendedName>
</protein>
<feature type="region of interest" description="Disordered" evidence="5">
    <location>
        <begin position="293"/>
        <end position="326"/>
    </location>
</feature>
<dbReference type="GO" id="GO:0005886">
    <property type="term" value="C:plasma membrane"/>
    <property type="evidence" value="ECO:0007669"/>
    <property type="project" value="TreeGrafter"/>
</dbReference>
<keyword evidence="7" id="KW-0732">Signal</keyword>
<evidence type="ECO:0000256" key="3">
    <source>
        <dbReference type="ARBA" id="ARBA00022989"/>
    </source>
</evidence>
<keyword evidence="4 6" id="KW-0472">Membrane</keyword>
<organism evidence="8 9">
    <name type="scientific">Tigriopus californicus</name>
    <name type="common">Marine copepod</name>
    <dbReference type="NCBI Taxonomy" id="6832"/>
    <lineage>
        <taxon>Eukaryota</taxon>
        <taxon>Metazoa</taxon>
        <taxon>Ecdysozoa</taxon>
        <taxon>Arthropoda</taxon>
        <taxon>Crustacea</taxon>
        <taxon>Multicrustacea</taxon>
        <taxon>Hexanauplia</taxon>
        <taxon>Copepoda</taxon>
        <taxon>Harpacticoida</taxon>
        <taxon>Harpacticidae</taxon>
        <taxon>Tigriopus</taxon>
    </lineage>
</organism>
<feature type="region of interest" description="Disordered" evidence="5">
    <location>
        <begin position="232"/>
        <end position="273"/>
    </location>
</feature>
<feature type="signal peptide" evidence="7">
    <location>
        <begin position="1"/>
        <end position="18"/>
    </location>
</feature>
<dbReference type="Pfam" id="PF00002">
    <property type="entry name" value="7tm_2"/>
    <property type="match status" value="1"/>
</dbReference>
<feature type="compositionally biased region" description="Polar residues" evidence="5">
    <location>
        <begin position="232"/>
        <end position="251"/>
    </location>
</feature>
<sequence length="388" mass="43991">MAFILSLFFAYLCISAIAFGHLQFVINPDYNKDYNLACKVMGFLVLFFFLHTFAWMNVLSYDIFQKFSTLPRSSIAKRAHERAILYKYTCYATGVPAFVTSITAIVEFFPQSYHGLRPGFGLRNCFFEKPLASFHSDLRHTLRSQIRNLSIPPGSSPSEQLAVTKRIRPDTLNLNGLTEGMPPNTIVVADIDENQNKIVPVARTISPKRDSPMTLAQLNNKKSLALPKKNMNLTQSESVPNLNTKSPTTPESPMRKTPIPANSPLLTPHKPATNSNLERVKTYNRNLRRARSFRAQRERSYDNTGLREGRCNSTSTGTAPPMPMPKEVSFTIRKSQFGRRGWKVMPEDNLNLRHVNGDIIEKVMCTIRDFELSGRVVPERMTLRLMQG</sequence>
<name>A0A553PMM4_TIGCA</name>
<dbReference type="InterPro" id="IPR000832">
    <property type="entry name" value="GPCR_2_secretin-like"/>
</dbReference>
<keyword evidence="3 6" id="KW-1133">Transmembrane helix</keyword>
<evidence type="ECO:0000256" key="4">
    <source>
        <dbReference type="ARBA" id="ARBA00023136"/>
    </source>
</evidence>
<comment type="subcellular location">
    <subcellularLocation>
        <location evidence="1">Membrane</location>
        <topology evidence="1">Multi-pass membrane protein</topology>
    </subcellularLocation>
</comment>
<dbReference type="PANTHER" id="PTHR47154">
    <property type="entry name" value="G-PROTEIN COUPLED RECEPTOR MTH-RELATED"/>
    <property type="match status" value="1"/>
</dbReference>
<evidence type="ECO:0008006" key="10">
    <source>
        <dbReference type="Google" id="ProtNLM"/>
    </source>
</evidence>
<comment type="caution">
    <text evidence="8">The sequence shown here is derived from an EMBL/GenBank/DDBJ whole genome shotgun (WGS) entry which is preliminary data.</text>
</comment>
<dbReference type="InterPro" id="IPR051384">
    <property type="entry name" value="Mth_GPCR"/>
</dbReference>
<dbReference type="AlphaFoldDB" id="A0A553PMM4"/>
<evidence type="ECO:0000256" key="7">
    <source>
        <dbReference type="SAM" id="SignalP"/>
    </source>
</evidence>
<dbReference type="Gene3D" id="1.20.1070.10">
    <property type="entry name" value="Rhodopsin 7-helix transmembrane proteins"/>
    <property type="match status" value="1"/>
</dbReference>
<evidence type="ECO:0000256" key="5">
    <source>
        <dbReference type="SAM" id="MobiDB-lite"/>
    </source>
</evidence>
<dbReference type="GO" id="GO:0008528">
    <property type="term" value="F:G protein-coupled peptide receptor activity"/>
    <property type="evidence" value="ECO:0007669"/>
    <property type="project" value="TreeGrafter"/>
</dbReference>
<dbReference type="PANTHER" id="PTHR47154:SF2">
    <property type="entry name" value="G-PROTEIN COUPLED RECEPTOR MTH-RELATED"/>
    <property type="match status" value="1"/>
</dbReference>
<feature type="compositionally biased region" description="Basic and acidic residues" evidence="5">
    <location>
        <begin position="295"/>
        <end position="310"/>
    </location>
</feature>
<evidence type="ECO:0000313" key="8">
    <source>
        <dbReference type="EMBL" id="TRY78938.1"/>
    </source>
</evidence>
<dbReference type="STRING" id="6832.A0A553PMM4"/>
<feature type="chain" id="PRO_5022087146" description="G-protein coupled receptors family 1 profile domain-containing protein" evidence="7">
    <location>
        <begin position="19"/>
        <end position="388"/>
    </location>
</feature>
<evidence type="ECO:0000313" key="9">
    <source>
        <dbReference type="Proteomes" id="UP000318571"/>
    </source>
</evidence>